<dbReference type="Gene3D" id="3.20.20.30">
    <property type="entry name" value="Luciferase-like domain"/>
    <property type="match status" value="1"/>
</dbReference>
<feature type="region of interest" description="Disordered" evidence="1">
    <location>
        <begin position="1"/>
        <end position="29"/>
    </location>
</feature>
<organism evidence="3 4">
    <name type="scientific">Clavibacter michiganensis</name>
    <dbReference type="NCBI Taxonomy" id="28447"/>
    <lineage>
        <taxon>Bacteria</taxon>
        <taxon>Bacillati</taxon>
        <taxon>Actinomycetota</taxon>
        <taxon>Actinomycetes</taxon>
        <taxon>Micrococcales</taxon>
        <taxon>Microbacteriaceae</taxon>
        <taxon>Clavibacter</taxon>
    </lineage>
</organism>
<dbReference type="EMBL" id="MDJW01000004">
    <property type="protein sequence ID" value="OUE22191.1"/>
    <property type="molecule type" value="Genomic_DNA"/>
</dbReference>
<dbReference type="PANTHER" id="PTHR30137">
    <property type="entry name" value="LUCIFERASE-LIKE MONOOXYGENASE"/>
    <property type="match status" value="1"/>
</dbReference>
<keyword evidence="3" id="KW-0503">Monooxygenase</keyword>
<evidence type="ECO:0000313" key="3">
    <source>
        <dbReference type="EMBL" id="OUE22191.1"/>
    </source>
</evidence>
<dbReference type="GO" id="GO:0016705">
    <property type="term" value="F:oxidoreductase activity, acting on paired donors, with incorporation or reduction of molecular oxygen"/>
    <property type="evidence" value="ECO:0007669"/>
    <property type="project" value="InterPro"/>
</dbReference>
<dbReference type="AlphaFoldDB" id="A0A251YD63"/>
<dbReference type="RefSeq" id="WP_086520183.1">
    <property type="nucleotide sequence ID" value="NZ_MDJW01000004.1"/>
</dbReference>
<dbReference type="PANTHER" id="PTHR30137:SF6">
    <property type="entry name" value="LUCIFERASE-LIKE MONOOXYGENASE"/>
    <property type="match status" value="1"/>
</dbReference>
<proteinExistence type="predicted"/>
<reference evidence="3 4" key="1">
    <citation type="submission" date="2016-08" db="EMBL/GenBank/DDBJ databases">
        <title>Genome sequence of Clavibacter michiganensis spp strain CFBP7494.</title>
        <authorList>
            <person name="Thapa S.P."/>
            <person name="Coaker G."/>
            <person name="Jacques M.-A."/>
        </authorList>
    </citation>
    <scope>NUCLEOTIDE SEQUENCE [LARGE SCALE GENOMIC DNA]</scope>
    <source>
        <strain evidence="3">CFBP7494</strain>
    </source>
</reference>
<dbReference type="Pfam" id="PF00296">
    <property type="entry name" value="Bac_luciferase"/>
    <property type="match status" value="1"/>
</dbReference>
<feature type="compositionally biased region" description="Low complexity" evidence="1">
    <location>
        <begin position="14"/>
        <end position="24"/>
    </location>
</feature>
<dbReference type="InterPro" id="IPR036661">
    <property type="entry name" value="Luciferase-like_sf"/>
</dbReference>
<accession>A0A251YD63</accession>
<dbReference type="GO" id="GO:0005829">
    <property type="term" value="C:cytosol"/>
    <property type="evidence" value="ECO:0007669"/>
    <property type="project" value="TreeGrafter"/>
</dbReference>
<name>A0A251YD63_9MICO</name>
<gene>
    <name evidence="3" type="ORF">BFL34_00233</name>
</gene>
<comment type="caution">
    <text evidence="3">The sequence shown here is derived from an EMBL/GenBank/DDBJ whole genome shotgun (WGS) entry which is preliminary data.</text>
</comment>
<evidence type="ECO:0000313" key="4">
    <source>
        <dbReference type="Proteomes" id="UP000194837"/>
    </source>
</evidence>
<protein>
    <submittedName>
        <fullName evidence="3">3,6-diketocamphane 1,6 monooxygenase</fullName>
    </submittedName>
</protein>
<dbReference type="SUPFAM" id="SSF51679">
    <property type="entry name" value="Bacterial luciferase-like"/>
    <property type="match status" value="1"/>
</dbReference>
<feature type="domain" description="Luciferase-like" evidence="2">
    <location>
        <begin position="33"/>
        <end position="364"/>
    </location>
</feature>
<evidence type="ECO:0000259" key="2">
    <source>
        <dbReference type="Pfam" id="PF00296"/>
    </source>
</evidence>
<dbReference type="Proteomes" id="UP000194837">
    <property type="component" value="Unassembled WGS sequence"/>
</dbReference>
<keyword evidence="3" id="KW-0560">Oxidoreductase</keyword>
<dbReference type="GO" id="GO:0004497">
    <property type="term" value="F:monooxygenase activity"/>
    <property type="evidence" value="ECO:0007669"/>
    <property type="project" value="UniProtKB-KW"/>
</dbReference>
<dbReference type="InterPro" id="IPR011251">
    <property type="entry name" value="Luciferase-like_dom"/>
</dbReference>
<evidence type="ECO:0000256" key="1">
    <source>
        <dbReference type="SAM" id="MobiDB-lite"/>
    </source>
</evidence>
<dbReference type="InterPro" id="IPR050766">
    <property type="entry name" value="Bact_Lucif_Oxidored"/>
</dbReference>
<sequence>MPDAERGSGATPSTETGAAPGTGRPPRRAPLSVLDLVPVSAGSSSAVALRDSVDLSVRAEAAGYARYWLAEHHMNPGLAGSSPHAMLAAVAAATRSIHVGSAATLIGNHSALQVAEAFGTVTGLHGPRFDLGLGRSPMPPKRPAGAGADAGADAEARVVDGLVVPARAVMFRDRSRAQLQARLLRRGDSEVAPFGETVDDLLAFLDGTYADPEIGPIAAPPSDGSAVEVWIHGSSAGESARVAGSRGLPFGANYHSTPWGVLDAVAAYREHFVPGVLAAPHVIVSADVLVADTDAEAERLASGFARWVLSIRSGRGAIPYPAPDDEAAAPLDAAELAQVQDRLDTRIVGDPATVVRGLETLQRVTGADELLITTTAHDHADRVRSYELLAEAWGPRGL</sequence>